<protein>
    <submittedName>
        <fullName evidence="1">Uncharacterized protein</fullName>
    </submittedName>
</protein>
<dbReference type="EMBL" id="VSSQ01092299">
    <property type="protein sequence ID" value="MPN37573.1"/>
    <property type="molecule type" value="Genomic_DNA"/>
</dbReference>
<accession>A0A645HQD2</accession>
<sequence>MKKFSVLILILALFTPARRGPVTYLRRARALRPISEKD</sequence>
<gene>
    <name evidence="1" type="ORF">SDC9_185093</name>
</gene>
<proteinExistence type="predicted"/>
<organism evidence="1">
    <name type="scientific">bioreactor metagenome</name>
    <dbReference type="NCBI Taxonomy" id="1076179"/>
    <lineage>
        <taxon>unclassified sequences</taxon>
        <taxon>metagenomes</taxon>
        <taxon>ecological metagenomes</taxon>
    </lineage>
</organism>
<evidence type="ECO:0000313" key="1">
    <source>
        <dbReference type="EMBL" id="MPN37573.1"/>
    </source>
</evidence>
<comment type="caution">
    <text evidence="1">The sequence shown here is derived from an EMBL/GenBank/DDBJ whole genome shotgun (WGS) entry which is preliminary data.</text>
</comment>
<name>A0A645HQD2_9ZZZZ</name>
<reference evidence="1" key="1">
    <citation type="submission" date="2019-08" db="EMBL/GenBank/DDBJ databases">
        <authorList>
            <person name="Kucharzyk K."/>
            <person name="Murdoch R.W."/>
            <person name="Higgins S."/>
            <person name="Loffler F."/>
        </authorList>
    </citation>
    <scope>NUCLEOTIDE SEQUENCE</scope>
</reference>
<dbReference type="AlphaFoldDB" id="A0A645HQD2"/>